<dbReference type="NCBIfam" id="NF000592">
    <property type="entry name" value="PRK00013.1"/>
    <property type="match status" value="1"/>
</dbReference>
<dbReference type="CDD" id="cd03344">
    <property type="entry name" value="GroEL"/>
    <property type="match status" value="1"/>
</dbReference>
<comment type="similarity">
    <text evidence="1 6">Belongs to the chaperonin (HSP60) family.</text>
</comment>
<comment type="function">
    <text evidence="7">Together with its co-chaperonin GroES, plays an essential role in assisting protein folding. The GroEL-GroES system forms a nano-cage that allows encapsulation of the non-native substrate proteins and provides a physical environment optimized to promote and accelerate protein folding.</text>
</comment>
<sequence length="545" mass="57138">MAKLLIHNGTARQALAQGVSKLAAAVEPTLGPKGLNAMIDRPVGTPLVTRDGVTIASEIELRDRFENMGAQVVREVSMQTNEVAGDGTTTAIVLANALVQQGVKITEQGVKPVDLCKGIEIAVERIIEGLDETARSCDDNPDYLAAVARVSATDPELGSLVAEAYKRVGKEGVISADFSVTIDTTLEVVEGMSFDRGYISHHMVTDQENMEAVLDNPLVLMTDQKILHPDLLQHARGIADEKNRPLLIIAEEIAPEVVISLMDGGGAGKYLIVHPPEYGHWRAAMMDDLAILTGGEVLARDLGKKIENVTPDQLGGAQKVKVSSSQTSIIGGEGDPANIKARREQVQRQHDVAPPNIEQDKLRERVSKLSGGTAVIYAGGFTPVEQKRKIQLIEDSLCAVQAAAEDGVVAGGGTALAQIGSVLDDLALANEGDVSKGVDLVRSVLTRPVERIASNAGADPCAVVASVISAQAGHGYDANSGEFRDMFQSGIIDPARVTASALVNATSVATLILTTETLVGDLEEGEADPTAGAALGGGAELLGRA</sequence>
<dbReference type="NCBIfam" id="NF009487">
    <property type="entry name" value="PRK12849.1"/>
    <property type="match status" value="1"/>
</dbReference>
<dbReference type="Gene3D" id="3.30.260.10">
    <property type="entry name" value="TCP-1-like chaperonin intermediate domain"/>
    <property type="match status" value="1"/>
</dbReference>
<dbReference type="PANTHER" id="PTHR45633">
    <property type="entry name" value="60 KDA HEAT SHOCK PROTEIN, MITOCHONDRIAL"/>
    <property type="match status" value="1"/>
</dbReference>
<evidence type="ECO:0000256" key="6">
    <source>
        <dbReference type="RuleBase" id="RU000418"/>
    </source>
</evidence>
<dbReference type="OrthoDB" id="9766614at2"/>
<keyword evidence="2" id="KW-0547">Nucleotide-binding</keyword>
<dbReference type="AlphaFoldDB" id="A0A1X7BLN6"/>
<dbReference type="InterPro" id="IPR027413">
    <property type="entry name" value="GROEL-like_equatorial_sf"/>
</dbReference>
<evidence type="ECO:0000256" key="4">
    <source>
        <dbReference type="ARBA" id="ARBA00023186"/>
    </source>
</evidence>
<dbReference type="Gene3D" id="3.50.7.10">
    <property type="entry name" value="GroEL"/>
    <property type="match status" value="1"/>
</dbReference>
<keyword evidence="5" id="KW-0413">Isomerase</keyword>
<proteinExistence type="inferred from homology"/>
<dbReference type="Proteomes" id="UP000193224">
    <property type="component" value="Unassembled WGS sequence"/>
</dbReference>
<evidence type="ECO:0000256" key="2">
    <source>
        <dbReference type="ARBA" id="ARBA00022741"/>
    </source>
</evidence>
<evidence type="ECO:0000256" key="1">
    <source>
        <dbReference type="ARBA" id="ARBA00006607"/>
    </source>
</evidence>
<organism evidence="8 9">
    <name type="scientific">Roseovarius aestuarii</name>
    <dbReference type="NCBI Taxonomy" id="475083"/>
    <lineage>
        <taxon>Bacteria</taxon>
        <taxon>Pseudomonadati</taxon>
        <taxon>Pseudomonadota</taxon>
        <taxon>Alphaproteobacteria</taxon>
        <taxon>Rhodobacterales</taxon>
        <taxon>Roseobacteraceae</taxon>
        <taxon>Roseovarius</taxon>
    </lineage>
</organism>
<dbReference type="Pfam" id="PF00118">
    <property type="entry name" value="Cpn60_TCP1"/>
    <property type="match status" value="2"/>
</dbReference>
<dbReference type="NCBIfam" id="NF009488">
    <property type="entry name" value="PRK12850.1"/>
    <property type="match status" value="1"/>
</dbReference>
<keyword evidence="3" id="KW-0067">ATP-binding</keyword>
<dbReference type="SUPFAM" id="SSF48592">
    <property type="entry name" value="GroEL equatorial domain-like"/>
    <property type="match status" value="1"/>
</dbReference>
<dbReference type="SUPFAM" id="SSF54849">
    <property type="entry name" value="GroEL-intermediate domain like"/>
    <property type="match status" value="1"/>
</dbReference>
<dbReference type="InterPro" id="IPR027410">
    <property type="entry name" value="TCP-1-like_intermed_sf"/>
</dbReference>
<gene>
    <name evidence="8" type="primary">groL_1</name>
    <name evidence="8" type="ORF">ROA7745_00348</name>
</gene>
<evidence type="ECO:0000256" key="5">
    <source>
        <dbReference type="ARBA" id="ARBA00023235"/>
    </source>
</evidence>
<reference evidence="8 9" key="1">
    <citation type="submission" date="2017-03" db="EMBL/GenBank/DDBJ databases">
        <authorList>
            <person name="Afonso C.L."/>
            <person name="Miller P.J."/>
            <person name="Scott M.A."/>
            <person name="Spackman E."/>
            <person name="Goraichik I."/>
            <person name="Dimitrov K.M."/>
            <person name="Suarez D.L."/>
            <person name="Swayne D.E."/>
        </authorList>
    </citation>
    <scope>NUCLEOTIDE SEQUENCE [LARGE SCALE GENOMIC DNA]</scope>
    <source>
        <strain evidence="8 9">CECT 7745</strain>
    </source>
</reference>
<keyword evidence="4" id="KW-0143">Chaperone</keyword>
<evidence type="ECO:0000313" key="8">
    <source>
        <dbReference type="EMBL" id="SMC10541.1"/>
    </source>
</evidence>
<dbReference type="EMBL" id="FWXB01000001">
    <property type="protein sequence ID" value="SMC10541.1"/>
    <property type="molecule type" value="Genomic_DNA"/>
</dbReference>
<evidence type="ECO:0000256" key="7">
    <source>
        <dbReference type="RuleBase" id="RU000419"/>
    </source>
</evidence>
<dbReference type="PRINTS" id="PR00298">
    <property type="entry name" value="CHAPERONIN60"/>
</dbReference>
<dbReference type="InterPro" id="IPR027409">
    <property type="entry name" value="GroEL-like_apical_dom_sf"/>
</dbReference>
<comment type="subunit">
    <text evidence="7">Forms a cylinder of 14 subunits composed of two heptameric rings stacked back-to-back. Interacts with the co-chaperonin GroES.</text>
</comment>
<dbReference type="InterPro" id="IPR002423">
    <property type="entry name" value="Cpn60/GroEL/TCP-1"/>
</dbReference>
<dbReference type="RefSeq" id="WP_085798494.1">
    <property type="nucleotide sequence ID" value="NZ_FWXB01000001.1"/>
</dbReference>
<dbReference type="FunFam" id="3.50.7.10:FF:000001">
    <property type="entry name" value="60 kDa chaperonin"/>
    <property type="match status" value="1"/>
</dbReference>
<name>A0A1X7BLN6_9RHOB</name>
<dbReference type="InterPro" id="IPR001844">
    <property type="entry name" value="Cpn60/GroEL"/>
</dbReference>
<dbReference type="GO" id="GO:0140662">
    <property type="term" value="F:ATP-dependent protein folding chaperone"/>
    <property type="evidence" value="ECO:0007669"/>
    <property type="project" value="InterPro"/>
</dbReference>
<evidence type="ECO:0000313" key="9">
    <source>
        <dbReference type="Proteomes" id="UP000193224"/>
    </source>
</evidence>
<dbReference type="NCBIfam" id="NF009489">
    <property type="entry name" value="PRK12851.1"/>
    <property type="match status" value="1"/>
</dbReference>
<accession>A0A1X7BLN6</accession>
<keyword evidence="9" id="KW-1185">Reference proteome</keyword>
<dbReference type="Gene3D" id="1.10.560.10">
    <property type="entry name" value="GroEL-like equatorial domain"/>
    <property type="match status" value="1"/>
</dbReference>
<dbReference type="SUPFAM" id="SSF52029">
    <property type="entry name" value="GroEL apical domain-like"/>
    <property type="match status" value="1"/>
</dbReference>
<protein>
    <recommendedName>
        <fullName evidence="7">60 kDa chaperonin</fullName>
    </recommendedName>
</protein>
<evidence type="ECO:0000256" key="3">
    <source>
        <dbReference type="ARBA" id="ARBA00022840"/>
    </source>
</evidence>
<dbReference type="GO" id="GO:0016853">
    <property type="term" value="F:isomerase activity"/>
    <property type="evidence" value="ECO:0007669"/>
    <property type="project" value="UniProtKB-KW"/>
</dbReference>
<dbReference type="GO" id="GO:0042026">
    <property type="term" value="P:protein refolding"/>
    <property type="evidence" value="ECO:0007669"/>
    <property type="project" value="InterPro"/>
</dbReference>
<dbReference type="GO" id="GO:0005524">
    <property type="term" value="F:ATP binding"/>
    <property type="evidence" value="ECO:0007669"/>
    <property type="project" value="UniProtKB-KW"/>
</dbReference>